<reference evidence="2 3" key="1">
    <citation type="submission" date="2016-08" db="EMBL/GenBank/DDBJ databases">
        <title>Genomes of anaerobic fungi encode conserved fungal cellulosomes for biomass hydrolysis.</title>
        <authorList>
            <consortium name="DOE Joint Genome Institute"/>
            <person name="Haitjema C.H."/>
            <person name="Gilmore S.P."/>
            <person name="Henske J.K."/>
            <person name="Solomon K.V."/>
            <person name="De Groot R."/>
            <person name="Kuo A."/>
            <person name="Mondo S.J."/>
            <person name="Salamov A.A."/>
            <person name="Labutti K."/>
            <person name="Zhao Z."/>
            <person name="Chiniquy J."/>
            <person name="Barry K."/>
            <person name="Brewer H.M."/>
            <person name="Purvine S.O."/>
            <person name="Wright A.T."/>
            <person name="Boxma B."/>
            <person name="Van Alen T."/>
            <person name="Hackstein J.H."/>
            <person name="Baker S.E."/>
            <person name="Grigoriev I.V."/>
            <person name="O'Malley M.A."/>
        </authorList>
    </citation>
    <scope>NUCLEOTIDE SEQUENCE [LARGE SCALE GENOMIC DNA]</scope>
    <source>
        <strain evidence="3">finn</strain>
    </source>
</reference>
<protein>
    <recommendedName>
        <fullName evidence="4">NodB homology domain-containing protein</fullName>
    </recommendedName>
</protein>
<accession>A0A1Y1VEX2</accession>
<organism evidence="2 3">
    <name type="scientific">Piromyces finnis</name>
    <dbReference type="NCBI Taxonomy" id="1754191"/>
    <lineage>
        <taxon>Eukaryota</taxon>
        <taxon>Fungi</taxon>
        <taxon>Fungi incertae sedis</taxon>
        <taxon>Chytridiomycota</taxon>
        <taxon>Chytridiomycota incertae sedis</taxon>
        <taxon>Neocallimastigomycetes</taxon>
        <taxon>Neocallimastigales</taxon>
        <taxon>Neocallimastigaceae</taxon>
        <taxon>Piromyces</taxon>
    </lineage>
</organism>
<evidence type="ECO:0000256" key="1">
    <source>
        <dbReference type="SAM" id="Phobius"/>
    </source>
</evidence>
<feature type="transmembrane region" description="Helical" evidence="1">
    <location>
        <begin position="33"/>
        <end position="56"/>
    </location>
</feature>
<sequence length="426" mass="50108">MHKLTKTSDKRNKYENESPKYQLYNYDSLEWSWAHITIIITLGLLFLVNIFGDVLVNNDNPYIELSYREKRSISRNKKYSKRDIIEQIVECEKESCLLPSCQCATKETPKLIPYDKLPQFVLISFDGSITKNTYSIRNKIRNMMKKKLYDIPFTYFITGDETDYYYVEKLYYDNDEISIHTYDTYLNGDVPRDIQSLKSALNNLSNIPMDELKGFRSPQNLIHKNIFTNLLDLNISYDSSLELPLDKGYWPFTLDYGISFINNTDIKGESFPGLWEIPLLSIPNAQYKRSQGTKNKGLLSSENNINIIKKEFLKNYKNKKLPFYLYFTDNSIISQKSFLHFYKEISNYISELSEINNDIYFITYDQLVKWMKNPIDIDQINLLNESKISNIKFNLTESNFKKQVPCSNPNNCKYSSTVYIILILNK</sequence>
<comment type="caution">
    <text evidence="2">The sequence shown here is derived from an EMBL/GenBank/DDBJ whole genome shotgun (WGS) entry which is preliminary data.</text>
</comment>
<dbReference type="PANTHER" id="PTHR45985">
    <property type="match status" value="1"/>
</dbReference>
<dbReference type="STRING" id="1754191.A0A1Y1VEX2"/>
<dbReference type="AlphaFoldDB" id="A0A1Y1VEX2"/>
<dbReference type="EMBL" id="MCFH01000010">
    <property type="protein sequence ID" value="ORX54664.1"/>
    <property type="molecule type" value="Genomic_DNA"/>
</dbReference>
<dbReference type="Gene3D" id="3.20.20.370">
    <property type="entry name" value="Glycoside hydrolase/deacetylase"/>
    <property type="match status" value="1"/>
</dbReference>
<evidence type="ECO:0008006" key="4">
    <source>
        <dbReference type="Google" id="ProtNLM"/>
    </source>
</evidence>
<dbReference type="OrthoDB" id="504708at2759"/>
<evidence type="ECO:0000313" key="2">
    <source>
        <dbReference type="EMBL" id="ORX54664.1"/>
    </source>
</evidence>
<keyword evidence="3" id="KW-1185">Reference proteome</keyword>
<dbReference type="PANTHER" id="PTHR45985:SF8">
    <property type="entry name" value="CHITIN DEACETYLASE-LIKE 9, ISOFORM A"/>
    <property type="match status" value="1"/>
</dbReference>
<gene>
    <name evidence="2" type="ORF">BCR36DRAFT_282843</name>
</gene>
<reference evidence="2 3" key="2">
    <citation type="submission" date="2016-08" db="EMBL/GenBank/DDBJ databases">
        <title>Pervasive Adenine N6-methylation of Active Genes in Fungi.</title>
        <authorList>
            <consortium name="DOE Joint Genome Institute"/>
            <person name="Mondo S.J."/>
            <person name="Dannebaum R.O."/>
            <person name="Kuo R.C."/>
            <person name="Labutti K."/>
            <person name="Haridas S."/>
            <person name="Kuo A."/>
            <person name="Salamov A."/>
            <person name="Ahrendt S.R."/>
            <person name="Lipzen A."/>
            <person name="Sullivan W."/>
            <person name="Andreopoulos W.B."/>
            <person name="Clum A."/>
            <person name="Lindquist E."/>
            <person name="Daum C."/>
            <person name="Ramamoorthy G.K."/>
            <person name="Gryganskyi A."/>
            <person name="Culley D."/>
            <person name="Magnuson J.K."/>
            <person name="James T.Y."/>
            <person name="O'Malley M.A."/>
            <person name="Stajich J.E."/>
            <person name="Spatafora J.W."/>
            <person name="Visel A."/>
            <person name="Grigoriev I.V."/>
        </authorList>
    </citation>
    <scope>NUCLEOTIDE SEQUENCE [LARGE SCALE GENOMIC DNA]</scope>
    <source>
        <strain evidence="3">finn</strain>
    </source>
</reference>
<evidence type="ECO:0000313" key="3">
    <source>
        <dbReference type="Proteomes" id="UP000193719"/>
    </source>
</evidence>
<dbReference type="GO" id="GO:0005975">
    <property type="term" value="P:carbohydrate metabolic process"/>
    <property type="evidence" value="ECO:0007669"/>
    <property type="project" value="InterPro"/>
</dbReference>
<name>A0A1Y1VEX2_9FUNG</name>
<dbReference type="InterPro" id="IPR052740">
    <property type="entry name" value="CE4"/>
</dbReference>
<keyword evidence="1" id="KW-0472">Membrane</keyword>
<dbReference type="InterPro" id="IPR011330">
    <property type="entry name" value="Glyco_hydro/deAcase_b/a-brl"/>
</dbReference>
<proteinExistence type="predicted"/>
<keyword evidence="1" id="KW-1133">Transmembrane helix</keyword>
<dbReference type="Proteomes" id="UP000193719">
    <property type="component" value="Unassembled WGS sequence"/>
</dbReference>
<keyword evidence="1" id="KW-0812">Transmembrane</keyword>
<dbReference type="SUPFAM" id="SSF88713">
    <property type="entry name" value="Glycoside hydrolase/deacetylase"/>
    <property type="match status" value="1"/>
</dbReference>